<dbReference type="PANTHER" id="PTHR43668:SF4">
    <property type="entry name" value="ALLANTOINASE"/>
    <property type="match status" value="1"/>
</dbReference>
<dbReference type="GO" id="GO:0006145">
    <property type="term" value="P:purine nucleobase catabolic process"/>
    <property type="evidence" value="ECO:0007669"/>
    <property type="project" value="TreeGrafter"/>
</dbReference>
<dbReference type="AlphaFoldDB" id="A0AA35RBK1"/>
<dbReference type="Proteomes" id="UP001174909">
    <property type="component" value="Unassembled WGS sequence"/>
</dbReference>
<dbReference type="GO" id="GO:0005737">
    <property type="term" value="C:cytoplasm"/>
    <property type="evidence" value="ECO:0007669"/>
    <property type="project" value="TreeGrafter"/>
</dbReference>
<sequence length="366" mass="39959">MIDDQVHFREPGLEHKGTIATESRAAVAGGVTSYLEMPNCNPQTVTAEALEDKHARAAAGSMANYGFYLGATNDNLDAVKAVDRRRACGIKVFMGSSTGNMLVDDERTLEAIFANAPLLVATHCEHTPTILANEARARERYGDRIPFSEHPRIRPAEACYRSSSLAVELARRQGTRLHVLHITTARELGLFEPGDPGGKRITAEACVHHLFFDDTAYATHGARIKCNPAIKSAVDRDALWGAARPYAAAPAGLPLVQHALLILFEQVRAGRCTVATVVDKTAHAPARLFDIRDRGFIREGYWADLVLVDPAGASCDEPVHAKCGWSPFSGFRFGARIRATWVNGELRYRDGRFLPGAAGRAVEFDR</sequence>
<dbReference type="SUPFAM" id="SSF51338">
    <property type="entry name" value="Composite domain of metallo-dependent hydrolases"/>
    <property type="match status" value="1"/>
</dbReference>
<comment type="caution">
    <text evidence="2">The sequence shown here is derived from an EMBL/GenBank/DDBJ whole genome shotgun (WGS) entry which is preliminary data.</text>
</comment>
<dbReference type="SUPFAM" id="SSF51556">
    <property type="entry name" value="Metallo-dependent hydrolases"/>
    <property type="match status" value="1"/>
</dbReference>
<evidence type="ECO:0000313" key="3">
    <source>
        <dbReference type="Proteomes" id="UP001174909"/>
    </source>
</evidence>
<reference evidence="2" key="1">
    <citation type="submission" date="2023-03" db="EMBL/GenBank/DDBJ databases">
        <authorList>
            <person name="Steffen K."/>
            <person name="Cardenas P."/>
        </authorList>
    </citation>
    <scope>NUCLEOTIDE SEQUENCE</scope>
</reference>
<protein>
    <submittedName>
        <fullName evidence="2">Dihydroorotase</fullName>
    </submittedName>
</protein>
<dbReference type="InterPro" id="IPR011059">
    <property type="entry name" value="Metal-dep_hydrolase_composite"/>
</dbReference>
<dbReference type="InterPro" id="IPR032466">
    <property type="entry name" value="Metal_Hydrolase"/>
</dbReference>
<dbReference type="Gene3D" id="2.30.40.10">
    <property type="entry name" value="Urease, subunit C, domain 1"/>
    <property type="match status" value="1"/>
</dbReference>
<gene>
    <name evidence="2" type="ORF">GBAR_LOCUS5082</name>
</gene>
<dbReference type="PANTHER" id="PTHR43668">
    <property type="entry name" value="ALLANTOINASE"/>
    <property type="match status" value="1"/>
</dbReference>
<dbReference type="InterPro" id="IPR050138">
    <property type="entry name" value="DHOase/Allantoinase_Hydrolase"/>
</dbReference>
<dbReference type="GO" id="GO:0004038">
    <property type="term" value="F:allantoinase activity"/>
    <property type="evidence" value="ECO:0007669"/>
    <property type="project" value="TreeGrafter"/>
</dbReference>
<proteinExistence type="predicted"/>
<evidence type="ECO:0000313" key="2">
    <source>
        <dbReference type="EMBL" id="CAI8007172.1"/>
    </source>
</evidence>
<evidence type="ECO:0000259" key="1">
    <source>
        <dbReference type="Pfam" id="PF07969"/>
    </source>
</evidence>
<feature type="domain" description="Amidohydrolase 3" evidence="1">
    <location>
        <begin position="271"/>
        <end position="347"/>
    </location>
</feature>
<name>A0AA35RBK1_GEOBA</name>
<dbReference type="Gene3D" id="3.20.20.140">
    <property type="entry name" value="Metal-dependent hydrolases"/>
    <property type="match status" value="2"/>
</dbReference>
<dbReference type="Pfam" id="PF07969">
    <property type="entry name" value="Amidohydro_3"/>
    <property type="match status" value="1"/>
</dbReference>
<dbReference type="InterPro" id="IPR013108">
    <property type="entry name" value="Amidohydro_3"/>
</dbReference>
<organism evidence="2 3">
    <name type="scientific">Geodia barretti</name>
    <name type="common">Barrett's horny sponge</name>
    <dbReference type="NCBI Taxonomy" id="519541"/>
    <lineage>
        <taxon>Eukaryota</taxon>
        <taxon>Metazoa</taxon>
        <taxon>Porifera</taxon>
        <taxon>Demospongiae</taxon>
        <taxon>Heteroscleromorpha</taxon>
        <taxon>Tetractinellida</taxon>
        <taxon>Astrophorina</taxon>
        <taxon>Geodiidae</taxon>
        <taxon>Geodia</taxon>
    </lineage>
</organism>
<keyword evidence="3" id="KW-1185">Reference proteome</keyword>
<dbReference type="EMBL" id="CASHTH010000750">
    <property type="protein sequence ID" value="CAI8007172.1"/>
    <property type="molecule type" value="Genomic_DNA"/>
</dbReference>
<accession>A0AA35RBK1</accession>